<feature type="transmembrane region" description="Helical" evidence="6">
    <location>
        <begin position="226"/>
        <end position="249"/>
    </location>
</feature>
<keyword evidence="4 6" id="KW-1133">Transmembrane helix</keyword>
<evidence type="ECO:0000256" key="4">
    <source>
        <dbReference type="ARBA" id="ARBA00022989"/>
    </source>
</evidence>
<feature type="domain" description="ABC3 transporter permease C-terminal" evidence="7">
    <location>
        <begin position="229"/>
        <end position="312"/>
    </location>
</feature>
<evidence type="ECO:0000256" key="5">
    <source>
        <dbReference type="ARBA" id="ARBA00023136"/>
    </source>
</evidence>
<gene>
    <name evidence="8" type="ORF">BHK98_08480</name>
</gene>
<accession>A0A1Q9JIR6</accession>
<evidence type="ECO:0000259" key="7">
    <source>
        <dbReference type="Pfam" id="PF02687"/>
    </source>
</evidence>
<organism evidence="8 9">
    <name type="scientific">Hornefia porci</name>
    <dbReference type="NCBI Taxonomy" id="2652292"/>
    <lineage>
        <taxon>Bacteria</taxon>
        <taxon>Bacillati</taxon>
        <taxon>Bacillota</taxon>
        <taxon>Clostridia</taxon>
        <taxon>Peptostreptococcales</taxon>
        <taxon>Anaerovoracaceae</taxon>
        <taxon>Hornefia</taxon>
    </lineage>
</organism>
<dbReference type="Pfam" id="PF02687">
    <property type="entry name" value="FtsX"/>
    <property type="match status" value="1"/>
</dbReference>
<comment type="caution">
    <text evidence="8">The sequence shown here is derived from an EMBL/GenBank/DDBJ whole genome shotgun (WGS) entry which is preliminary data.</text>
</comment>
<reference evidence="8 9" key="1">
    <citation type="journal article" date="2016" name="Appl. Environ. Microbiol.">
        <title>Function and Phylogeny of Bacterial Butyryl Coenzyme A:Acetate Transferases and Their Diversity in the Proximal Colon of Swine.</title>
        <authorList>
            <person name="Trachsel J."/>
            <person name="Bayles D.O."/>
            <person name="Looft T."/>
            <person name="Levine U.Y."/>
            <person name="Allen H.K."/>
        </authorList>
    </citation>
    <scope>NUCLEOTIDE SEQUENCE [LARGE SCALE GENOMIC DNA]</scope>
    <source>
        <strain evidence="8 9">68-3-10</strain>
    </source>
</reference>
<dbReference type="STRING" id="1261640.BHK98_08480"/>
<feature type="transmembrane region" description="Helical" evidence="6">
    <location>
        <begin position="277"/>
        <end position="302"/>
    </location>
</feature>
<keyword evidence="3 6" id="KW-0812">Transmembrane</keyword>
<comment type="subcellular location">
    <subcellularLocation>
        <location evidence="1">Cell membrane</location>
        <topology evidence="1">Multi-pass membrane protein</topology>
    </subcellularLocation>
</comment>
<keyword evidence="2" id="KW-1003">Cell membrane</keyword>
<dbReference type="InterPro" id="IPR003838">
    <property type="entry name" value="ABC3_permease_C"/>
</dbReference>
<evidence type="ECO:0000256" key="2">
    <source>
        <dbReference type="ARBA" id="ARBA00022475"/>
    </source>
</evidence>
<proteinExistence type="predicted"/>
<name>A0A1Q9JIR6_9FIRM</name>
<keyword evidence="5 6" id="KW-0472">Membrane</keyword>
<dbReference type="EMBL" id="MJIE01000001">
    <property type="protein sequence ID" value="OLR56096.1"/>
    <property type="molecule type" value="Genomic_DNA"/>
</dbReference>
<evidence type="ECO:0000313" key="8">
    <source>
        <dbReference type="EMBL" id="OLR56096.1"/>
    </source>
</evidence>
<evidence type="ECO:0000256" key="6">
    <source>
        <dbReference type="SAM" id="Phobius"/>
    </source>
</evidence>
<dbReference type="AlphaFoldDB" id="A0A1Q9JIR6"/>
<sequence length="324" mass="36646">MRGIFYKSKLIFTIFVAVAVLFTLAGVSFVEQRKNAKPVTFLSGQFVVFEIYNAADFTEQDLLRVMERNCGDRGFLCTKKYAEKKGCSVYFSPEMSCRIGITEGRSFSRKDFDEEKNVAVVTGDRQNQPSHIFVSQKRYDVIGTYSPQREGRSSDWFINMNAENLKNKRVYGYYFFDTDRKDCLGTAKKIARAVKDICPEASVTVAGGMSKTGKAMRPEKTNYTDMLGFLIVTAVLVLLNSFSACYYWLETRKKEIAVRKMAGAQGRNIVTWLCREYIIILLLAFFVGVALSELFLRIAIYLPVAHSVEMMFGAHISLSGHCPG</sequence>
<evidence type="ECO:0000256" key="1">
    <source>
        <dbReference type="ARBA" id="ARBA00004651"/>
    </source>
</evidence>
<evidence type="ECO:0000256" key="3">
    <source>
        <dbReference type="ARBA" id="ARBA00022692"/>
    </source>
</evidence>
<evidence type="ECO:0000313" key="9">
    <source>
        <dbReference type="Proteomes" id="UP000187404"/>
    </source>
</evidence>
<protein>
    <recommendedName>
        <fullName evidence="7">ABC3 transporter permease C-terminal domain-containing protein</fullName>
    </recommendedName>
</protein>
<dbReference type="Proteomes" id="UP000187404">
    <property type="component" value="Unassembled WGS sequence"/>
</dbReference>
<keyword evidence="9" id="KW-1185">Reference proteome</keyword>
<dbReference type="GO" id="GO:0005886">
    <property type="term" value="C:plasma membrane"/>
    <property type="evidence" value="ECO:0007669"/>
    <property type="project" value="UniProtKB-SubCell"/>
</dbReference>